<gene>
    <name evidence="9" type="ORF">FH972_001313</name>
</gene>
<accession>A0A5N6QBB9</accession>
<dbReference type="Pfam" id="PF26587">
    <property type="entry name" value="AAA_lid_SMAX1"/>
    <property type="match status" value="1"/>
</dbReference>
<dbReference type="Proteomes" id="UP000327013">
    <property type="component" value="Chromosome 1"/>
</dbReference>
<feature type="region of interest" description="Disordered" evidence="6">
    <location>
        <begin position="582"/>
        <end position="627"/>
    </location>
</feature>
<evidence type="ECO:0000256" key="1">
    <source>
        <dbReference type="ARBA" id="ARBA00008675"/>
    </source>
</evidence>
<dbReference type="Pfam" id="PF07724">
    <property type="entry name" value="AAA_2"/>
    <property type="match status" value="1"/>
</dbReference>
<evidence type="ECO:0008006" key="11">
    <source>
        <dbReference type="Google" id="ProtNLM"/>
    </source>
</evidence>
<dbReference type="CDD" id="cd19499">
    <property type="entry name" value="RecA-like_ClpB_Hsp104-like"/>
    <property type="match status" value="1"/>
</dbReference>
<organism evidence="9 10">
    <name type="scientific">Carpinus fangiana</name>
    <dbReference type="NCBI Taxonomy" id="176857"/>
    <lineage>
        <taxon>Eukaryota</taxon>
        <taxon>Viridiplantae</taxon>
        <taxon>Streptophyta</taxon>
        <taxon>Embryophyta</taxon>
        <taxon>Tracheophyta</taxon>
        <taxon>Spermatophyta</taxon>
        <taxon>Magnoliopsida</taxon>
        <taxon>eudicotyledons</taxon>
        <taxon>Gunneridae</taxon>
        <taxon>Pentapetalae</taxon>
        <taxon>rosids</taxon>
        <taxon>fabids</taxon>
        <taxon>Fagales</taxon>
        <taxon>Betulaceae</taxon>
        <taxon>Carpinus</taxon>
    </lineage>
</organism>
<comment type="similarity">
    <text evidence="1">Belongs to the ClpA/ClpB family.</text>
</comment>
<protein>
    <recommendedName>
        <fullName evidence="11">Clp R domain-containing protein</fullName>
    </recommendedName>
</protein>
<dbReference type="Gene3D" id="3.40.50.300">
    <property type="entry name" value="P-loop containing nucleotide triphosphate hydrolases"/>
    <property type="match status" value="2"/>
</dbReference>
<evidence type="ECO:0000256" key="6">
    <source>
        <dbReference type="SAM" id="MobiDB-lite"/>
    </source>
</evidence>
<feature type="compositionally biased region" description="Polar residues" evidence="6">
    <location>
        <begin position="535"/>
        <end position="553"/>
    </location>
</feature>
<evidence type="ECO:0000256" key="4">
    <source>
        <dbReference type="ARBA" id="ARBA00023163"/>
    </source>
</evidence>
<evidence type="ECO:0000259" key="8">
    <source>
        <dbReference type="PROSITE" id="PS51903"/>
    </source>
</evidence>
<dbReference type="InterPro" id="IPR058954">
    <property type="entry name" value="AAA_lid_SMAX1"/>
</dbReference>
<dbReference type="AlphaFoldDB" id="A0A5N6QBB9"/>
<dbReference type="InterPro" id="IPR058680">
    <property type="entry name" value="NBD_SMAX1-like"/>
</dbReference>
<evidence type="ECO:0000256" key="5">
    <source>
        <dbReference type="PROSITE-ProRule" id="PRU01251"/>
    </source>
</evidence>
<evidence type="ECO:0000256" key="2">
    <source>
        <dbReference type="ARBA" id="ARBA00022737"/>
    </source>
</evidence>
<keyword evidence="4" id="KW-0804">Transcription</keyword>
<dbReference type="PANTHER" id="PTHR43572">
    <property type="entry name" value="CHAPERONE PROTEIN CLPD, CHLOROPLASTIC"/>
    <property type="match status" value="1"/>
</dbReference>
<dbReference type="InterPro" id="IPR051650">
    <property type="entry name" value="SL_signaling_regulator"/>
</dbReference>
<proteinExistence type="inferred from homology"/>
<name>A0A5N6QBB9_9ROSI</name>
<dbReference type="GO" id="GO:0005524">
    <property type="term" value="F:ATP binding"/>
    <property type="evidence" value="ECO:0007669"/>
    <property type="project" value="InterPro"/>
</dbReference>
<evidence type="ECO:0000313" key="10">
    <source>
        <dbReference type="Proteomes" id="UP000327013"/>
    </source>
</evidence>
<dbReference type="PROSITE" id="PS51379">
    <property type="entry name" value="4FE4S_FER_2"/>
    <property type="match status" value="1"/>
</dbReference>
<dbReference type="InterPro" id="IPR004176">
    <property type="entry name" value="Clp_R_N"/>
</dbReference>
<dbReference type="SUPFAM" id="SSF52540">
    <property type="entry name" value="P-loop containing nucleoside triphosphate hydrolases"/>
    <property type="match status" value="1"/>
</dbReference>
<dbReference type="InterPro" id="IPR027417">
    <property type="entry name" value="P-loop_NTPase"/>
</dbReference>
<dbReference type="GO" id="GO:0016887">
    <property type="term" value="F:ATP hydrolysis activity"/>
    <property type="evidence" value="ECO:0007669"/>
    <property type="project" value="InterPro"/>
</dbReference>
<keyword evidence="2 5" id="KW-0677">Repeat</keyword>
<keyword evidence="10" id="KW-1185">Reference proteome</keyword>
<sequence>MPTPVSVARQCLTPEAAHALDEAVGVARRRGHGQTTSLHAVSALLSLPSSTLREACARARNSAYSPRLQFKALDLCLSVSLDRVASTQLSDDPPVSNSLMAAIKRSQANQRRQPENFHLYHQIPNQSSISCVKVELQHLILSILDDPVVSRVFGEAGFRSSEIKLAMVRPLPQLLRYSRSRGPPLFLCNLSEYSDRGPGPARRSFAFPFSGFPGFCGGDENCRRIGEVMNRNKGRNPLLVGVCAYSALQSFTEAIEKRKDSVLPVELSGLNVICIENDVSEFVTENSDKGSVSLRFSEVGSMLQESLGPGLVVNFGDLKAFVSDEASGEAVSHVVDQLTRLLELHAGKVWLIGAAASYESYLKFVNKFPSIEKDWDLQLLPITSLRPPSVAESYPRSSLMESFVPFGGFFSTPSDLKVPFSSSYPCIPRCRQCNEKCEQEVIDVSKDGFTASIADQSKSSLPSWLQMTELGTNKGLDMKTKDDGVVLGAKVTGVQKKWDNICQRLHQTQRFPEANTFPTLLGFQIVEDKKENTDNHSSYNTDTSSSETNCVNVDSSTSMDVQKIATLQSGDPFPVVSKAKNESLLSKQWEKPSKAEDLESGGLNSPRSLSNSSVGDGSGTSPTSATSVTTDLGLGICSSPTSDKPKKSINKNLVELSQEFSGCLSADVDLVNGNISNHLTQSSSCSSPDYGGQFKTLFRALTQRVGWQDEAICVISQTIACCRTRSEKRHGASLRADIWFNFIGPDRFGKKKIALALAEILHGSRENFICMDLSSQDEIIYSNSIFDCQEMNGYDVKFRGKTLVDYLAGELSKKPWSVVFLENVDKADVPAQSILSQAIRTGKLSDSHGREISINNAMFVTTSTFSKGKNLHTFGRVPSNYSEERILGAKGWPMQIRIGHAFGDNTKSQNISVSDTMKKDISTPTFFNKRKLIGGNESPGQPEISDMAKRAHVTSTRHLDLNLPAEEIEVHDTDDGNSDNNSISNNSKAWLQDFFDQVDKTVVFKPFDFDALADILLKEIKKSFHKIVGSDCSLEIDSKVMDQLLSAACISDRNRVVEDWVERVLSRAFAEVPKRYSLTAHSIVKLSTFEELAPEVCLPPRIILN</sequence>
<dbReference type="InterPro" id="IPR017896">
    <property type="entry name" value="4Fe4S_Fe-S-bd"/>
</dbReference>
<evidence type="ECO:0000256" key="3">
    <source>
        <dbReference type="ARBA" id="ARBA00023015"/>
    </source>
</evidence>
<feature type="compositionally biased region" description="Polar residues" evidence="6">
    <location>
        <begin position="602"/>
        <end position="627"/>
    </location>
</feature>
<dbReference type="Pfam" id="PF23569">
    <property type="entry name" value="NBD_SMAX1"/>
    <property type="match status" value="1"/>
</dbReference>
<evidence type="ECO:0000313" key="9">
    <source>
        <dbReference type="EMBL" id="KAE7996602.1"/>
    </source>
</evidence>
<reference evidence="9 10" key="1">
    <citation type="submission" date="2019-06" db="EMBL/GenBank/DDBJ databases">
        <title>A chromosomal-level reference genome of Carpinus fangiana (Coryloideae, Betulaceae).</title>
        <authorList>
            <person name="Yang X."/>
            <person name="Wang Z."/>
            <person name="Zhang L."/>
            <person name="Hao G."/>
            <person name="Liu J."/>
            <person name="Yang Y."/>
        </authorList>
    </citation>
    <scope>NUCLEOTIDE SEQUENCE [LARGE SCALE GENOMIC DNA]</scope>
    <source>
        <strain evidence="9">Cfa_2016G</strain>
        <tissue evidence="9">Leaf</tissue>
    </source>
</reference>
<dbReference type="OrthoDB" id="1723324at2759"/>
<dbReference type="InterPro" id="IPR003959">
    <property type="entry name" value="ATPase_AAA_core"/>
</dbReference>
<keyword evidence="3" id="KW-0805">Transcription regulation</keyword>
<dbReference type="InterPro" id="IPR036628">
    <property type="entry name" value="Clp_N_dom_sf"/>
</dbReference>
<dbReference type="PANTHER" id="PTHR43572:SF49">
    <property type="entry name" value="PROTEIN SMAX1-LIKE 8"/>
    <property type="match status" value="1"/>
</dbReference>
<feature type="compositionally biased region" description="Basic and acidic residues" evidence="6">
    <location>
        <begin position="588"/>
        <end position="597"/>
    </location>
</feature>
<dbReference type="PROSITE" id="PS51903">
    <property type="entry name" value="CLP_R"/>
    <property type="match status" value="1"/>
</dbReference>
<feature type="domain" description="Clp R" evidence="8">
    <location>
        <begin position="8"/>
        <end position="173"/>
    </location>
</feature>
<evidence type="ECO:0000259" key="7">
    <source>
        <dbReference type="PROSITE" id="PS51379"/>
    </source>
</evidence>
<dbReference type="Gene3D" id="1.10.1780.10">
    <property type="entry name" value="Clp, N-terminal domain"/>
    <property type="match status" value="1"/>
</dbReference>
<feature type="region of interest" description="Disordered" evidence="6">
    <location>
        <begin position="532"/>
        <end position="553"/>
    </location>
</feature>
<feature type="domain" description="4Fe-4S ferredoxin-type" evidence="7">
    <location>
        <begin position="416"/>
        <end position="447"/>
    </location>
</feature>
<dbReference type="EMBL" id="CM017321">
    <property type="protein sequence ID" value="KAE7996602.1"/>
    <property type="molecule type" value="Genomic_DNA"/>
</dbReference>